<dbReference type="PROSITE" id="PS51012">
    <property type="entry name" value="ABC_TM2"/>
    <property type="match status" value="1"/>
</dbReference>
<keyword evidence="8" id="KW-1185">Reference proteome</keyword>
<dbReference type="GO" id="GO:0016020">
    <property type="term" value="C:membrane"/>
    <property type="evidence" value="ECO:0007669"/>
    <property type="project" value="UniProtKB-SubCell"/>
</dbReference>
<organism evidence="7 8">
    <name type="scientific">Methanooceanicella nereidis</name>
    <dbReference type="NCBI Taxonomy" id="2052831"/>
    <lineage>
        <taxon>Archaea</taxon>
        <taxon>Methanobacteriati</taxon>
        <taxon>Methanobacteriota</taxon>
        <taxon>Stenosarchaea group</taxon>
        <taxon>Methanomicrobia</taxon>
        <taxon>Methanocellales</taxon>
        <taxon>Methanocellaceae</taxon>
        <taxon>Methanooceanicella</taxon>
    </lineage>
</organism>
<keyword evidence="2 5" id="KW-0812">Transmembrane</keyword>
<evidence type="ECO:0000256" key="3">
    <source>
        <dbReference type="ARBA" id="ARBA00022989"/>
    </source>
</evidence>
<evidence type="ECO:0000313" key="7">
    <source>
        <dbReference type="EMBL" id="MCD1294203.1"/>
    </source>
</evidence>
<comment type="subcellular location">
    <subcellularLocation>
        <location evidence="1">Membrane</location>
        <topology evidence="1">Multi-pass membrane protein</topology>
    </subcellularLocation>
</comment>
<dbReference type="Proteomes" id="UP001320159">
    <property type="component" value="Unassembled WGS sequence"/>
</dbReference>
<feature type="transmembrane region" description="Helical" evidence="5">
    <location>
        <begin position="184"/>
        <end position="206"/>
    </location>
</feature>
<dbReference type="PANTHER" id="PTHR43027">
    <property type="entry name" value="DOXORUBICIN RESISTANCE ABC TRANSPORTER PERMEASE PROTEIN DRRC-RELATED"/>
    <property type="match status" value="1"/>
</dbReference>
<dbReference type="InterPro" id="IPR052902">
    <property type="entry name" value="ABC-2_transporter"/>
</dbReference>
<sequence length="379" mass="41061">MSSPSSSILWRNEHMSKIITEIKYCMIQFFRNKGAVFFVFVMPVIFLVLIGYLFGGQAVSRTLYYNDCDVSMTSGSIINALNATGAFELYDGSGMDLAQLLKDGKISAYIEIPYGFEKNMAAVKSSENSDNVIMNLYYDGSKQTSMPVVSVVRQSIDQANMDMAGTSELAAISVHEAGGSSNSYMGFLVTGIIGMCIMSGAINLAAGTISGYRATGVFRKLATTPLSRIEWNISRTIAWSFIILLSVAISLLIALILYRVLPAFNILSMLLMISGSIMFTELGMIMAYVFKEGGSAQTIAFTITLPLMFISGSLFPIGNLPGFLQLVAAVSPLTYLNNGLRSSMITGNFGDAFTDLVIVGALGIVFFCIGVVLLKWKED</sequence>
<keyword evidence="3 5" id="KW-1133">Transmembrane helix</keyword>
<evidence type="ECO:0000256" key="1">
    <source>
        <dbReference type="ARBA" id="ARBA00004141"/>
    </source>
</evidence>
<feature type="domain" description="ABC transmembrane type-2" evidence="6">
    <location>
        <begin position="150"/>
        <end position="377"/>
    </location>
</feature>
<name>A0AAP2RBD5_9EURY</name>
<dbReference type="Gene3D" id="3.40.1710.10">
    <property type="entry name" value="abc type-2 transporter like domain"/>
    <property type="match status" value="1"/>
</dbReference>
<dbReference type="PANTHER" id="PTHR43027:SF1">
    <property type="entry name" value="DOXORUBICIN RESISTANCE ABC TRANSPORTER PERMEASE PROTEIN DRRC-RELATED"/>
    <property type="match status" value="1"/>
</dbReference>
<accession>A0AAP2RBD5</accession>
<feature type="transmembrane region" description="Helical" evidence="5">
    <location>
        <begin position="266"/>
        <end position="290"/>
    </location>
</feature>
<evidence type="ECO:0000313" key="8">
    <source>
        <dbReference type="Proteomes" id="UP001320159"/>
    </source>
</evidence>
<dbReference type="InterPro" id="IPR047817">
    <property type="entry name" value="ABC2_TM_bact-type"/>
</dbReference>
<proteinExistence type="predicted"/>
<evidence type="ECO:0000259" key="6">
    <source>
        <dbReference type="PROSITE" id="PS51012"/>
    </source>
</evidence>
<dbReference type="EMBL" id="PGCK01000003">
    <property type="protein sequence ID" value="MCD1294203.1"/>
    <property type="molecule type" value="Genomic_DNA"/>
</dbReference>
<reference evidence="7 8" key="1">
    <citation type="submission" date="2017-11" db="EMBL/GenBank/DDBJ databases">
        <title>Isolation and Characterization of Family Methanocellaceae Species from Potential Methane Hydrate Area Offshore Southwestern Taiwan.</title>
        <authorList>
            <person name="Zhang W.-L."/>
            <person name="Chen W.-C."/>
            <person name="Lai M.-C."/>
            <person name="Chen S.-C."/>
        </authorList>
    </citation>
    <scope>NUCLEOTIDE SEQUENCE [LARGE SCALE GENOMIC DNA]</scope>
    <source>
        <strain evidence="7 8">CWC-04</strain>
    </source>
</reference>
<keyword evidence="4 5" id="KW-0472">Membrane</keyword>
<dbReference type="AlphaFoldDB" id="A0AAP2RBD5"/>
<evidence type="ECO:0000256" key="4">
    <source>
        <dbReference type="ARBA" id="ARBA00023136"/>
    </source>
</evidence>
<gene>
    <name evidence="7" type="ORF">CUJ83_04235</name>
</gene>
<feature type="transmembrane region" description="Helical" evidence="5">
    <location>
        <begin position="299"/>
        <end position="317"/>
    </location>
</feature>
<feature type="transmembrane region" description="Helical" evidence="5">
    <location>
        <begin position="237"/>
        <end position="260"/>
    </location>
</feature>
<dbReference type="InterPro" id="IPR013525">
    <property type="entry name" value="ABC2_TM"/>
</dbReference>
<comment type="caution">
    <text evidence="7">The sequence shown here is derived from an EMBL/GenBank/DDBJ whole genome shotgun (WGS) entry which is preliminary data.</text>
</comment>
<feature type="transmembrane region" description="Helical" evidence="5">
    <location>
        <begin position="352"/>
        <end position="374"/>
    </location>
</feature>
<feature type="transmembrane region" description="Helical" evidence="5">
    <location>
        <begin position="35"/>
        <end position="55"/>
    </location>
</feature>
<dbReference type="GO" id="GO:0140359">
    <property type="term" value="F:ABC-type transporter activity"/>
    <property type="evidence" value="ECO:0007669"/>
    <property type="project" value="InterPro"/>
</dbReference>
<evidence type="ECO:0000256" key="2">
    <source>
        <dbReference type="ARBA" id="ARBA00022692"/>
    </source>
</evidence>
<protein>
    <recommendedName>
        <fullName evidence="6">ABC transmembrane type-2 domain-containing protein</fullName>
    </recommendedName>
</protein>
<evidence type="ECO:0000256" key="5">
    <source>
        <dbReference type="SAM" id="Phobius"/>
    </source>
</evidence>
<dbReference type="Pfam" id="PF12698">
    <property type="entry name" value="ABC2_membrane_3"/>
    <property type="match status" value="1"/>
</dbReference>